<comment type="caution">
    <text evidence="2">The sequence shown here is derived from an EMBL/GenBank/DDBJ whole genome shotgun (WGS) entry which is preliminary data.</text>
</comment>
<feature type="compositionally biased region" description="Basic and acidic residues" evidence="1">
    <location>
        <begin position="93"/>
        <end position="108"/>
    </location>
</feature>
<sequence>MRNRTRREEREKQGEVGERGDARQHMGGSTPGVPRRPALPSGGHRQMRWTAGRQDPPPCPEARAGFALEASVLEEEEEEEEVKIIRGARPKRMKDESGQRGCQREGRRGGVPLGAGESARSDATPRAAASTPWERHVPARGALPDPLVAQAPR</sequence>
<evidence type="ECO:0000313" key="3">
    <source>
        <dbReference type="Proteomes" id="UP001189429"/>
    </source>
</evidence>
<evidence type="ECO:0000313" key="2">
    <source>
        <dbReference type="EMBL" id="CAK0819887.1"/>
    </source>
</evidence>
<accession>A0ABN9RL53</accession>
<evidence type="ECO:0000256" key="1">
    <source>
        <dbReference type="SAM" id="MobiDB-lite"/>
    </source>
</evidence>
<feature type="region of interest" description="Disordered" evidence="1">
    <location>
        <begin position="1"/>
        <end position="62"/>
    </location>
</feature>
<proteinExistence type="predicted"/>
<feature type="compositionally biased region" description="Basic and acidic residues" evidence="1">
    <location>
        <begin position="1"/>
        <end position="24"/>
    </location>
</feature>
<dbReference type="Proteomes" id="UP001189429">
    <property type="component" value="Unassembled WGS sequence"/>
</dbReference>
<dbReference type="EMBL" id="CAUYUJ010007195">
    <property type="protein sequence ID" value="CAK0819887.1"/>
    <property type="molecule type" value="Genomic_DNA"/>
</dbReference>
<organism evidence="2 3">
    <name type="scientific">Prorocentrum cordatum</name>
    <dbReference type="NCBI Taxonomy" id="2364126"/>
    <lineage>
        <taxon>Eukaryota</taxon>
        <taxon>Sar</taxon>
        <taxon>Alveolata</taxon>
        <taxon>Dinophyceae</taxon>
        <taxon>Prorocentrales</taxon>
        <taxon>Prorocentraceae</taxon>
        <taxon>Prorocentrum</taxon>
    </lineage>
</organism>
<name>A0ABN9RL53_9DINO</name>
<protein>
    <submittedName>
        <fullName evidence="2">Uncharacterized protein</fullName>
    </submittedName>
</protein>
<gene>
    <name evidence="2" type="ORF">PCOR1329_LOCUS21759</name>
</gene>
<feature type="region of interest" description="Disordered" evidence="1">
    <location>
        <begin position="79"/>
        <end position="153"/>
    </location>
</feature>
<keyword evidence="3" id="KW-1185">Reference proteome</keyword>
<reference evidence="2" key="1">
    <citation type="submission" date="2023-10" db="EMBL/GenBank/DDBJ databases">
        <authorList>
            <person name="Chen Y."/>
            <person name="Shah S."/>
            <person name="Dougan E. K."/>
            <person name="Thang M."/>
            <person name="Chan C."/>
        </authorList>
    </citation>
    <scope>NUCLEOTIDE SEQUENCE [LARGE SCALE GENOMIC DNA]</scope>
</reference>
<feature type="non-terminal residue" evidence="2">
    <location>
        <position position="153"/>
    </location>
</feature>